<reference evidence="2 3" key="1">
    <citation type="journal article" date="2022" name="Microbiol. Resour. Announc.">
        <title>Complete Genome Sequence of Mesorhizobium ciceri Strain R30, a Rhizobium Used as a Commercial Inoculant for Chickpea in Argentina.</title>
        <authorList>
            <person name="Foresto E."/>
            <person name="Revale S."/>
            <person name="Primo E."/>
            <person name="Nievas F."/>
            <person name="Carezzano E."/>
            <person name="Puente M."/>
            <person name="Alzari P."/>
            <person name="Mart M."/>
            <person name="Ben-Assaya M."/>
            <person name="Mornico D."/>
            <person name="Santoro M."/>
            <person name="Mart F."/>
            <person name="Giordano W."/>
            <person name="Bogino P."/>
        </authorList>
    </citation>
    <scope>NUCLEOTIDE SEQUENCE [LARGE SCALE GENOMIC DNA]</scope>
    <source>
        <strain evidence="2 3">R30</strain>
    </source>
</reference>
<accession>A0AB38T369</accession>
<feature type="signal peptide" evidence="1">
    <location>
        <begin position="1"/>
        <end position="20"/>
    </location>
</feature>
<evidence type="ECO:0000313" key="2">
    <source>
        <dbReference type="EMBL" id="UTU49026.1"/>
    </source>
</evidence>
<evidence type="ECO:0000313" key="3">
    <source>
        <dbReference type="Proteomes" id="UP001060070"/>
    </source>
</evidence>
<gene>
    <name evidence="2" type="ORF">LRP29_16030</name>
</gene>
<sequence length="490" mass="53590">MKRFWAAAAVLLSLPCLSIAQTNATENASFPQSSCVSKASGFKNSLQARVYPRIDGTDTLVLFDPKGGFERSFQNMERYRLLAAKAMAVADGWAVFGVTEKGGKPIGFVVQYMLGDPDTKTCEVLPSSPEIALVNDMPPTILKQYAEMLANDDSGNEFAIRSRLAQMFTKNKEDENAPKIITDNAPLTVEPNFDFEKSTCKAPAPEFPRAIAVRVFPSLSNLTQLTLRDGMTEWKPDLSGVHSNTSASFLLYGARDAWAVYAMTPDNQFRVQYMAGDASGKSANCIKVPDKPVDVSIEGMALTAVSMYLQRLTGDNSGTGDELRAKLKKFVAGAAAPADSLGPSPLMHLPQPVYPFLAAMQLCDTNEDASFQDNFLTIEDIDGDGDDDYLFDMKGVRCVGKDGRDHGITGNHAAGLTILTTTKNGIEKVFDEPVFSAEIRRFKGYATAMISYEFSMNDHPRKYLIFKDGKVTKAKKPQNGGKVVYRFGIE</sequence>
<dbReference type="AlphaFoldDB" id="A0AB38T369"/>
<dbReference type="RefSeq" id="WP_024501612.1">
    <property type="nucleotide sequence ID" value="NZ_CP088147.1"/>
</dbReference>
<feature type="chain" id="PRO_5044287758" evidence="1">
    <location>
        <begin position="21"/>
        <end position="490"/>
    </location>
</feature>
<dbReference type="Proteomes" id="UP001060070">
    <property type="component" value="Chromosome"/>
</dbReference>
<keyword evidence="3" id="KW-1185">Reference proteome</keyword>
<organism evidence="2 3">
    <name type="scientific">Mesorhizobium ciceri</name>
    <dbReference type="NCBI Taxonomy" id="39645"/>
    <lineage>
        <taxon>Bacteria</taxon>
        <taxon>Pseudomonadati</taxon>
        <taxon>Pseudomonadota</taxon>
        <taxon>Alphaproteobacteria</taxon>
        <taxon>Hyphomicrobiales</taxon>
        <taxon>Phyllobacteriaceae</taxon>
        <taxon>Mesorhizobium</taxon>
    </lineage>
</organism>
<keyword evidence="1" id="KW-0732">Signal</keyword>
<evidence type="ECO:0000256" key="1">
    <source>
        <dbReference type="SAM" id="SignalP"/>
    </source>
</evidence>
<name>A0AB38T369_9HYPH</name>
<protein>
    <submittedName>
        <fullName evidence="2">Uncharacterized protein</fullName>
    </submittedName>
</protein>
<dbReference type="EMBL" id="CP088147">
    <property type="protein sequence ID" value="UTU49026.1"/>
    <property type="molecule type" value="Genomic_DNA"/>
</dbReference>
<proteinExistence type="predicted"/>